<dbReference type="Pfam" id="PF04267">
    <property type="entry name" value="SoxD"/>
    <property type="match status" value="1"/>
</dbReference>
<dbReference type="InterPro" id="IPR038561">
    <property type="entry name" value="SoxD_sf"/>
</dbReference>
<dbReference type="InterPro" id="IPR006279">
    <property type="entry name" value="SoxD"/>
</dbReference>
<dbReference type="NCBIfam" id="TIGR01374">
    <property type="entry name" value="soxD"/>
    <property type="match status" value="1"/>
</dbReference>
<dbReference type="Proteomes" id="UP000319941">
    <property type="component" value="Unassembled WGS sequence"/>
</dbReference>
<protein>
    <submittedName>
        <fullName evidence="2">Sarcosine oxidase subunit delta</fullName>
    </submittedName>
</protein>
<comment type="caution">
    <text evidence="2">The sequence shown here is derived from an EMBL/GenBank/DDBJ whole genome shotgun (WGS) entry which is preliminary data.</text>
</comment>
<dbReference type="STRING" id="553385.GCA_000591415_01934"/>
<sequence>MMHIFCPYCGELREEEEFHAKGQAHIERPIEPEACSDAEWGDYLFFRNNPRGIHHELWIHAVGCRKYFNITRHTVTYEILETYRMGEQPGITAETLAAEQLAQSAAASAASSTTQQTGDARP</sequence>
<dbReference type="AlphaFoldDB" id="A0A558HUE3"/>
<reference evidence="2 3" key="1">
    <citation type="submission" date="2019-07" db="EMBL/GenBank/DDBJ databases">
        <title>Diversity of Bacteria from Kongsfjorden, Arctic.</title>
        <authorList>
            <person name="Yu Y."/>
        </authorList>
    </citation>
    <scope>NUCLEOTIDE SEQUENCE [LARGE SCALE GENOMIC DNA]</scope>
    <source>
        <strain evidence="2 3">SM1923</strain>
    </source>
</reference>
<name>A0A558HUE3_9GAMM</name>
<dbReference type="GO" id="GO:0046653">
    <property type="term" value="P:tetrahydrofolate metabolic process"/>
    <property type="evidence" value="ECO:0007669"/>
    <property type="project" value="InterPro"/>
</dbReference>
<dbReference type="EMBL" id="VNFH01000002">
    <property type="protein sequence ID" value="TVU72708.1"/>
    <property type="molecule type" value="Genomic_DNA"/>
</dbReference>
<keyword evidence="3" id="KW-1185">Reference proteome</keyword>
<proteinExistence type="predicted"/>
<evidence type="ECO:0000313" key="3">
    <source>
        <dbReference type="Proteomes" id="UP000319941"/>
    </source>
</evidence>
<gene>
    <name evidence="2" type="ORF">FQP86_03275</name>
</gene>
<organism evidence="2 3">
    <name type="scientific">Cobetia crustatorum</name>
    <dbReference type="NCBI Taxonomy" id="553385"/>
    <lineage>
        <taxon>Bacteria</taxon>
        <taxon>Pseudomonadati</taxon>
        <taxon>Pseudomonadota</taxon>
        <taxon>Gammaproteobacteria</taxon>
        <taxon>Oceanospirillales</taxon>
        <taxon>Halomonadaceae</taxon>
        <taxon>Cobetia</taxon>
    </lineage>
</organism>
<evidence type="ECO:0000313" key="2">
    <source>
        <dbReference type="EMBL" id="TVU72708.1"/>
    </source>
</evidence>
<dbReference type="RefSeq" id="WP_024952028.1">
    <property type="nucleotide sequence ID" value="NZ_CAWOWR010000076.1"/>
</dbReference>
<accession>A0A558HUE3</accession>
<dbReference type="Gene3D" id="3.30.2270.10">
    <property type="entry name" value="Folate-binding superfamily"/>
    <property type="match status" value="1"/>
</dbReference>
<dbReference type="OrthoDB" id="7159274at2"/>
<feature type="region of interest" description="Disordered" evidence="1">
    <location>
        <begin position="103"/>
        <end position="122"/>
    </location>
</feature>
<evidence type="ECO:0000256" key="1">
    <source>
        <dbReference type="SAM" id="MobiDB-lite"/>
    </source>
</evidence>
<dbReference type="GO" id="GO:0008115">
    <property type="term" value="F:sarcosine oxidase activity"/>
    <property type="evidence" value="ECO:0007669"/>
    <property type="project" value="InterPro"/>
</dbReference>